<feature type="region of interest" description="Disordered" evidence="1">
    <location>
        <begin position="15"/>
        <end position="39"/>
    </location>
</feature>
<gene>
    <name evidence="2" type="ORF">STRIP9103_08485</name>
</gene>
<dbReference type="AlphaFoldDB" id="L1KVQ7"/>
<evidence type="ECO:0000313" key="2">
    <source>
        <dbReference type="EMBL" id="EKX64560.1"/>
    </source>
</evidence>
<comment type="caution">
    <text evidence="2">The sequence shown here is derived from an EMBL/GenBank/DDBJ whole genome shotgun (WGS) entry which is preliminary data.</text>
</comment>
<keyword evidence="3" id="KW-1185">Reference proteome</keyword>
<evidence type="ECO:0000256" key="1">
    <source>
        <dbReference type="SAM" id="MobiDB-lite"/>
    </source>
</evidence>
<protein>
    <submittedName>
        <fullName evidence="2">Uncharacterized protein</fullName>
    </submittedName>
</protein>
<reference evidence="2 3" key="1">
    <citation type="submission" date="2012-11" db="EMBL/GenBank/DDBJ databases">
        <authorList>
            <person name="Huguet-Tapia J.C."/>
            <person name="Durkin A.S."/>
            <person name="Pettis G.S."/>
            <person name="Badger J.H."/>
        </authorList>
    </citation>
    <scope>NUCLEOTIDE SEQUENCE [LARGE SCALE GENOMIC DNA]</scope>
    <source>
        <strain evidence="2 3">91-03</strain>
    </source>
</reference>
<sequence length="39" mass="4090">MCGTAVLAVGAEGLDGLPERPRHRAATPGLRGRTKTEDE</sequence>
<accession>L1KVQ7</accession>
<organism evidence="2 3">
    <name type="scientific">Streptomyces ipomoeae 91-03</name>
    <dbReference type="NCBI Taxonomy" id="698759"/>
    <lineage>
        <taxon>Bacteria</taxon>
        <taxon>Bacillati</taxon>
        <taxon>Actinomycetota</taxon>
        <taxon>Actinomycetes</taxon>
        <taxon>Kitasatosporales</taxon>
        <taxon>Streptomycetaceae</taxon>
        <taxon>Streptomyces</taxon>
    </lineage>
</organism>
<dbReference type="EMBL" id="AEJC01000366">
    <property type="protein sequence ID" value="EKX64560.1"/>
    <property type="molecule type" value="Genomic_DNA"/>
</dbReference>
<name>L1KVQ7_9ACTN</name>
<proteinExistence type="predicted"/>
<dbReference type="Proteomes" id="UP000010411">
    <property type="component" value="Unassembled WGS sequence"/>
</dbReference>
<evidence type="ECO:0000313" key="3">
    <source>
        <dbReference type="Proteomes" id="UP000010411"/>
    </source>
</evidence>